<dbReference type="PANTHER" id="PTHR43479">
    <property type="entry name" value="ACREF/ENVCD OPERON REPRESSOR-RELATED"/>
    <property type="match status" value="1"/>
</dbReference>
<evidence type="ECO:0000313" key="5">
    <source>
        <dbReference type="EMBL" id="WAA12672.1"/>
    </source>
</evidence>
<dbReference type="Gene3D" id="1.10.357.10">
    <property type="entry name" value="Tetracycline Repressor, domain 2"/>
    <property type="match status" value="1"/>
</dbReference>
<evidence type="ECO:0000256" key="1">
    <source>
        <dbReference type="ARBA" id="ARBA00022491"/>
    </source>
</evidence>
<evidence type="ECO:0000259" key="4">
    <source>
        <dbReference type="PROSITE" id="PS50977"/>
    </source>
</evidence>
<evidence type="ECO:0000256" key="3">
    <source>
        <dbReference type="PROSITE-ProRule" id="PRU00335"/>
    </source>
</evidence>
<keyword evidence="2 3" id="KW-0238">DNA-binding</keyword>
<dbReference type="GO" id="GO:0003677">
    <property type="term" value="F:DNA binding"/>
    <property type="evidence" value="ECO:0007669"/>
    <property type="project" value="UniProtKB-UniRule"/>
</dbReference>
<keyword evidence="1" id="KW-0678">Repressor</keyword>
<dbReference type="EMBL" id="CP106877">
    <property type="protein sequence ID" value="WAA12672.1"/>
    <property type="molecule type" value="Genomic_DNA"/>
</dbReference>
<gene>
    <name evidence="5" type="ORF">OE105_00570</name>
</gene>
<evidence type="ECO:0000313" key="6">
    <source>
        <dbReference type="Proteomes" id="UP001164726"/>
    </source>
</evidence>
<dbReference type="PRINTS" id="PR00455">
    <property type="entry name" value="HTHTETR"/>
</dbReference>
<dbReference type="PANTHER" id="PTHR43479:SF11">
    <property type="entry name" value="ACREF_ENVCD OPERON REPRESSOR-RELATED"/>
    <property type="match status" value="1"/>
</dbReference>
<feature type="domain" description="HTH tetR-type" evidence="4">
    <location>
        <begin position="3"/>
        <end position="63"/>
    </location>
</feature>
<dbReference type="AlphaFoldDB" id="A0A9E8LZP2"/>
<dbReference type="InterPro" id="IPR050624">
    <property type="entry name" value="HTH-type_Tx_Regulator"/>
</dbReference>
<dbReference type="Proteomes" id="UP001164726">
    <property type="component" value="Chromosome"/>
</dbReference>
<reference evidence="5" key="1">
    <citation type="submission" date="2022-09" db="EMBL/GenBank/DDBJ databases">
        <title>Complete Genomes of Fervidibacillus albus and Fervidibacillus halotolerans isolated from tidal flat sediments.</title>
        <authorList>
            <person name="Kwon K.K."/>
            <person name="Yang S.-H."/>
            <person name="Park M.J."/>
            <person name="Oh H.-M."/>
        </authorList>
    </citation>
    <scope>NUCLEOTIDE SEQUENCE</scope>
    <source>
        <strain evidence="5">MEBiC13594</strain>
    </source>
</reference>
<sequence>MLKDTRTRILKSAAKLFAQNGYEGVRTKQIAEASNISEVTLFKYFPQKEILYHTLLDEFYQTLDLSPLVKKLSYTNIYEDCLQIANAVANNLVENIDIILMRQKEKVDFLKERKFNILKDPSYQAIVPVFQTYYDNNEISVSPEKAANIFLTSITGAFHLLAGGNFEKKYFLEYVEEFVNIFCRGIQ</sequence>
<dbReference type="SUPFAM" id="SSF46689">
    <property type="entry name" value="Homeodomain-like"/>
    <property type="match status" value="1"/>
</dbReference>
<dbReference type="PROSITE" id="PS50977">
    <property type="entry name" value="HTH_TETR_2"/>
    <property type="match status" value="1"/>
</dbReference>
<dbReference type="RefSeq" id="WP_275420801.1">
    <property type="nucleotide sequence ID" value="NZ_CP106877.1"/>
</dbReference>
<dbReference type="KEGG" id="fhl:OE105_00570"/>
<dbReference type="InterPro" id="IPR001647">
    <property type="entry name" value="HTH_TetR"/>
</dbReference>
<name>A0A9E8LZP2_9BACI</name>
<proteinExistence type="predicted"/>
<dbReference type="Pfam" id="PF00440">
    <property type="entry name" value="TetR_N"/>
    <property type="match status" value="1"/>
</dbReference>
<organism evidence="5 6">
    <name type="scientific">Fervidibacillus halotolerans</name>
    <dbReference type="NCBI Taxonomy" id="2980027"/>
    <lineage>
        <taxon>Bacteria</taxon>
        <taxon>Bacillati</taxon>
        <taxon>Bacillota</taxon>
        <taxon>Bacilli</taxon>
        <taxon>Bacillales</taxon>
        <taxon>Bacillaceae</taxon>
        <taxon>Fervidibacillus</taxon>
    </lineage>
</organism>
<accession>A0A9E8LZP2</accession>
<keyword evidence="6" id="KW-1185">Reference proteome</keyword>
<feature type="DNA-binding region" description="H-T-H motif" evidence="3">
    <location>
        <begin position="26"/>
        <end position="45"/>
    </location>
</feature>
<dbReference type="InterPro" id="IPR009057">
    <property type="entry name" value="Homeodomain-like_sf"/>
</dbReference>
<evidence type="ECO:0000256" key="2">
    <source>
        <dbReference type="ARBA" id="ARBA00023125"/>
    </source>
</evidence>
<protein>
    <submittedName>
        <fullName evidence="5">TetR/AcrR family transcriptional regulator</fullName>
    </submittedName>
</protein>